<organism evidence="2 3">
    <name type="scientific">Ruminococcus bovis</name>
    <dbReference type="NCBI Taxonomy" id="2564099"/>
    <lineage>
        <taxon>Bacteria</taxon>
        <taxon>Bacillati</taxon>
        <taxon>Bacillota</taxon>
        <taxon>Clostridia</taxon>
        <taxon>Eubacteriales</taxon>
        <taxon>Oscillospiraceae</taxon>
        <taxon>Ruminococcus</taxon>
    </lineage>
</organism>
<keyword evidence="1" id="KW-1133">Transmembrane helix</keyword>
<dbReference type="AlphaFoldDB" id="A0A4P8XYH5"/>
<dbReference type="Proteomes" id="UP000301475">
    <property type="component" value="Chromosome"/>
</dbReference>
<dbReference type="Pfam" id="PF06898">
    <property type="entry name" value="YqfD"/>
    <property type="match status" value="1"/>
</dbReference>
<dbReference type="OrthoDB" id="1640349at2"/>
<dbReference type="RefSeq" id="WP_138156012.1">
    <property type="nucleotide sequence ID" value="NZ_CP039381.1"/>
</dbReference>
<proteinExistence type="predicted"/>
<keyword evidence="1" id="KW-0812">Transmembrane</keyword>
<keyword evidence="3" id="KW-1185">Reference proteome</keyword>
<evidence type="ECO:0000313" key="3">
    <source>
        <dbReference type="Proteomes" id="UP000301475"/>
    </source>
</evidence>
<sequence length="397" mass="46470">MLVKLIRYVRGYVTCIARGKFTERLINILNRQGYTYWNIVPCKDGISFSVNVREYKRLRKSLYKTGIKTRIKKKVGLPFIIKKYKARKGIFIGAIIFLLITFTLSKFIWVTTVNGNNNVPTTKILNVLNDVGIHNGVYKENLNLKDIERKVVKKLPELRWISINLTGCKAEVEVKEKYKEPNKVLKNNQPSNLKCRRDAVVVKSSVLKGTPMVKVGSAVVKGQMLVSGVVVNGESEENTETTTTLVHSVGEIIGRTHYERTYKIKKKSEFLCETNEMMKRKRCNLLWFSFPIDFNHIKYDTYKSTKKTYYGYTNDIVLPFSLTEEYIYKLEKKNISLKEYKKQLNKLAKLEEKFYFHNKNIEKCKYTYRQDKDYYYIDCDYQVTENLCVQSPIIVEN</sequence>
<evidence type="ECO:0008006" key="4">
    <source>
        <dbReference type="Google" id="ProtNLM"/>
    </source>
</evidence>
<dbReference type="KEGG" id="ruj:E5Z56_00345"/>
<accession>A0A4P8XYH5</accession>
<dbReference type="PIRSF" id="PIRSF029895">
    <property type="entry name" value="SpoIV"/>
    <property type="match status" value="1"/>
</dbReference>
<keyword evidence="1" id="KW-0472">Membrane</keyword>
<dbReference type="InterPro" id="IPR010690">
    <property type="entry name" value="YqfD"/>
</dbReference>
<protein>
    <recommendedName>
        <fullName evidence="4">Sporulation protein YqfD</fullName>
    </recommendedName>
</protein>
<reference evidence="2 3" key="1">
    <citation type="submission" date="2019-04" db="EMBL/GenBank/DDBJ databases">
        <authorList>
            <person name="Embree M."/>
            <person name="Gaffney J.R."/>
        </authorList>
    </citation>
    <scope>NUCLEOTIDE SEQUENCE [LARGE SCALE GENOMIC DNA]</scope>
    <source>
        <strain evidence="2 3">JE7A12</strain>
    </source>
</reference>
<dbReference type="EMBL" id="CP039381">
    <property type="protein sequence ID" value="QCT05908.1"/>
    <property type="molecule type" value="Genomic_DNA"/>
</dbReference>
<gene>
    <name evidence="2" type="ORF">E5Z56_00345</name>
</gene>
<feature type="transmembrane region" description="Helical" evidence="1">
    <location>
        <begin position="89"/>
        <end position="109"/>
    </location>
</feature>
<name>A0A4P8XYH5_9FIRM</name>
<evidence type="ECO:0000256" key="1">
    <source>
        <dbReference type="SAM" id="Phobius"/>
    </source>
</evidence>
<evidence type="ECO:0000313" key="2">
    <source>
        <dbReference type="EMBL" id="QCT05908.1"/>
    </source>
</evidence>